<evidence type="ECO:0000313" key="2">
    <source>
        <dbReference type="EMBL" id="KFD48552.1"/>
    </source>
</evidence>
<dbReference type="EMBL" id="KL363290">
    <property type="protein sequence ID" value="KFD48552.1"/>
    <property type="molecule type" value="Genomic_DNA"/>
</dbReference>
<dbReference type="EMBL" id="KL367482">
    <property type="protein sequence ID" value="KFD71462.1"/>
    <property type="molecule type" value="Genomic_DNA"/>
</dbReference>
<evidence type="ECO:0000313" key="3">
    <source>
        <dbReference type="EMBL" id="KFD71462.1"/>
    </source>
</evidence>
<keyword evidence="4" id="KW-1185">Reference proteome</keyword>
<reference evidence="3 4" key="1">
    <citation type="journal article" date="2014" name="Nat. Genet.">
        <title>Genome and transcriptome of the porcine whipworm Trichuris suis.</title>
        <authorList>
            <person name="Jex A.R."/>
            <person name="Nejsum P."/>
            <person name="Schwarz E.M."/>
            <person name="Hu L."/>
            <person name="Young N.D."/>
            <person name="Hall R.S."/>
            <person name="Korhonen P.K."/>
            <person name="Liao S."/>
            <person name="Thamsborg S."/>
            <person name="Xia J."/>
            <person name="Xu P."/>
            <person name="Wang S."/>
            <person name="Scheerlinck J.P."/>
            <person name="Hofmann A."/>
            <person name="Sternberg P.W."/>
            <person name="Wang J."/>
            <person name="Gasser R.B."/>
        </authorList>
    </citation>
    <scope>NUCLEOTIDE SEQUENCE [LARGE SCALE GENOMIC DNA]</scope>
    <source>
        <strain evidence="3">DCEP-RM93F</strain>
        <strain evidence="2">DCEP-RM93M</strain>
    </source>
</reference>
<name>A0A085NPR6_9BILA</name>
<sequence>MPTRLVHISTRRKIQRVAGDLFGAPGLLACVQPAYVLYKELVLGDTVSQRLLDKSHEAAQNYANALFQLSPSQYSSAPRKARRYQKNTEHFHLSGSSVK</sequence>
<evidence type="ECO:0000256" key="1">
    <source>
        <dbReference type="SAM" id="MobiDB-lite"/>
    </source>
</evidence>
<dbReference type="Proteomes" id="UP000030758">
    <property type="component" value="Unassembled WGS sequence"/>
</dbReference>
<dbReference type="AlphaFoldDB" id="A0A085NPR6"/>
<protein>
    <submittedName>
        <fullName evidence="3">Uncharacterized protein</fullName>
    </submittedName>
</protein>
<accession>A0A085NPR6</accession>
<dbReference type="Proteomes" id="UP000030764">
    <property type="component" value="Unassembled WGS sequence"/>
</dbReference>
<feature type="region of interest" description="Disordered" evidence="1">
    <location>
        <begin position="79"/>
        <end position="99"/>
    </location>
</feature>
<organism evidence="3">
    <name type="scientific">Trichuris suis</name>
    <name type="common">pig whipworm</name>
    <dbReference type="NCBI Taxonomy" id="68888"/>
    <lineage>
        <taxon>Eukaryota</taxon>
        <taxon>Metazoa</taxon>
        <taxon>Ecdysozoa</taxon>
        <taxon>Nematoda</taxon>
        <taxon>Enoplea</taxon>
        <taxon>Dorylaimia</taxon>
        <taxon>Trichinellida</taxon>
        <taxon>Trichuridae</taxon>
        <taxon>Trichuris</taxon>
    </lineage>
</organism>
<proteinExistence type="predicted"/>
<evidence type="ECO:0000313" key="4">
    <source>
        <dbReference type="Proteomes" id="UP000030764"/>
    </source>
</evidence>
<gene>
    <name evidence="2" type="ORF">M513_10563</name>
    <name evidence="3" type="ORF">M514_10563</name>
</gene>